<organism evidence="1 2">
    <name type="scientific">Heterodermia speciosa</name>
    <dbReference type="NCBI Taxonomy" id="116794"/>
    <lineage>
        <taxon>Eukaryota</taxon>
        <taxon>Fungi</taxon>
        <taxon>Dikarya</taxon>
        <taxon>Ascomycota</taxon>
        <taxon>Pezizomycotina</taxon>
        <taxon>Lecanoromycetes</taxon>
        <taxon>OSLEUM clade</taxon>
        <taxon>Lecanoromycetidae</taxon>
        <taxon>Caliciales</taxon>
        <taxon>Physciaceae</taxon>
        <taxon>Heterodermia</taxon>
    </lineage>
</organism>
<sequence length="157" mass="17599">MQPEKKPYHRKGPAHESIIRPVDIPAFKPTPAPLYAMTLRDMTPTSTPALPVKDVVTCLEIAYAQTMEHIRFNGDSVLESPGLRVTQPHVSITVTVADIPGILANQRITWNELEEIWRAVGPAIARDGYRRSEFLYKRTGKGPWLGWVRVKGEGSWG</sequence>
<protein>
    <submittedName>
        <fullName evidence="1">Uncharacterized protein</fullName>
    </submittedName>
</protein>
<comment type="caution">
    <text evidence="1">The sequence shown here is derived from an EMBL/GenBank/DDBJ whole genome shotgun (WGS) entry which is preliminary data.</text>
</comment>
<accession>A0A8H3FA26</accession>
<dbReference type="Proteomes" id="UP000664521">
    <property type="component" value="Unassembled WGS sequence"/>
</dbReference>
<dbReference type="AlphaFoldDB" id="A0A8H3FA26"/>
<evidence type="ECO:0000313" key="2">
    <source>
        <dbReference type="Proteomes" id="UP000664521"/>
    </source>
</evidence>
<dbReference type="EMBL" id="CAJPDS010000024">
    <property type="protein sequence ID" value="CAF9919785.1"/>
    <property type="molecule type" value="Genomic_DNA"/>
</dbReference>
<proteinExistence type="predicted"/>
<reference evidence="1" key="1">
    <citation type="submission" date="2021-03" db="EMBL/GenBank/DDBJ databases">
        <authorList>
            <person name="Tagirdzhanova G."/>
        </authorList>
    </citation>
    <scope>NUCLEOTIDE SEQUENCE</scope>
</reference>
<gene>
    <name evidence="1" type="ORF">HETSPECPRED_004122</name>
</gene>
<keyword evidence="2" id="KW-1185">Reference proteome</keyword>
<evidence type="ECO:0000313" key="1">
    <source>
        <dbReference type="EMBL" id="CAF9919785.1"/>
    </source>
</evidence>
<name>A0A8H3FA26_9LECA</name>